<feature type="domain" description="B box-type" evidence="7">
    <location>
        <begin position="174"/>
        <end position="209"/>
    </location>
</feature>
<dbReference type="PROSITE" id="PS50119">
    <property type="entry name" value="ZF_BBOX"/>
    <property type="match status" value="2"/>
</dbReference>
<dbReference type="Gene3D" id="3.30.160.60">
    <property type="entry name" value="Classic Zinc Finger"/>
    <property type="match status" value="1"/>
</dbReference>
<feature type="region of interest" description="Disordered" evidence="5">
    <location>
        <begin position="334"/>
        <end position="379"/>
    </location>
</feature>
<dbReference type="AlphaFoldDB" id="A0A8C3J0L1"/>
<dbReference type="SMART" id="SM00336">
    <property type="entry name" value="BBOX"/>
    <property type="match status" value="1"/>
</dbReference>
<feature type="region of interest" description="Disordered" evidence="5">
    <location>
        <begin position="1"/>
        <end position="25"/>
    </location>
</feature>
<evidence type="ECO:0000313" key="9">
    <source>
        <dbReference type="Proteomes" id="UP000694419"/>
    </source>
</evidence>
<evidence type="ECO:0000256" key="2">
    <source>
        <dbReference type="ARBA" id="ARBA00022771"/>
    </source>
</evidence>
<evidence type="ECO:0000259" key="7">
    <source>
        <dbReference type="PROSITE" id="PS50119"/>
    </source>
</evidence>
<evidence type="ECO:0000256" key="1">
    <source>
        <dbReference type="ARBA" id="ARBA00022723"/>
    </source>
</evidence>
<dbReference type="InterPro" id="IPR001841">
    <property type="entry name" value="Znf_RING"/>
</dbReference>
<dbReference type="InterPro" id="IPR017907">
    <property type="entry name" value="Znf_RING_CS"/>
</dbReference>
<dbReference type="InterPro" id="IPR013083">
    <property type="entry name" value="Znf_RING/FYVE/PHD"/>
</dbReference>
<proteinExistence type="predicted"/>
<dbReference type="CDD" id="cd19804">
    <property type="entry name" value="Bbox1_TRIM19_C-V"/>
    <property type="match status" value="1"/>
</dbReference>
<dbReference type="Proteomes" id="UP000694419">
    <property type="component" value="Unplaced"/>
</dbReference>
<dbReference type="PANTHER" id="PTHR25462">
    <property type="entry name" value="BONUS, ISOFORM C-RELATED"/>
    <property type="match status" value="1"/>
</dbReference>
<dbReference type="GO" id="GO:0044790">
    <property type="term" value="P:suppression of viral release by host"/>
    <property type="evidence" value="ECO:0007669"/>
    <property type="project" value="TreeGrafter"/>
</dbReference>
<protein>
    <recommendedName>
        <fullName evidence="10">Protein PML</fullName>
    </recommendedName>
</protein>
<accession>A0A8C3J0L1</accession>
<organism evidence="8 9">
    <name type="scientific">Calidris pygmaea</name>
    <name type="common">Spoon-billed sandpiper</name>
    <dbReference type="NCBI Taxonomy" id="425635"/>
    <lineage>
        <taxon>Eukaryota</taxon>
        <taxon>Metazoa</taxon>
        <taxon>Chordata</taxon>
        <taxon>Craniata</taxon>
        <taxon>Vertebrata</taxon>
        <taxon>Euteleostomi</taxon>
        <taxon>Archelosauria</taxon>
        <taxon>Archosauria</taxon>
        <taxon>Dinosauria</taxon>
        <taxon>Saurischia</taxon>
        <taxon>Theropoda</taxon>
        <taxon>Coelurosauria</taxon>
        <taxon>Aves</taxon>
        <taxon>Neognathae</taxon>
        <taxon>Neoaves</taxon>
        <taxon>Charadriiformes</taxon>
        <taxon>Scolopacidae</taxon>
        <taxon>Calidris</taxon>
    </lineage>
</organism>
<dbReference type="Gene3D" id="3.30.40.10">
    <property type="entry name" value="Zinc/RING finger domain, C3HC4 (zinc finger)"/>
    <property type="match status" value="1"/>
</dbReference>
<dbReference type="Pfam" id="PF22586">
    <property type="entry name" value="ANCHR-like_BBOX"/>
    <property type="match status" value="1"/>
</dbReference>
<dbReference type="SUPFAM" id="SSF57845">
    <property type="entry name" value="B-box zinc-binding domain"/>
    <property type="match status" value="1"/>
</dbReference>
<name>A0A8C3J0L1_9CHAR</name>
<dbReference type="InterPro" id="IPR021978">
    <property type="entry name" value="PML-like_CC"/>
</dbReference>
<reference evidence="8" key="1">
    <citation type="submission" date="2025-08" db="UniProtKB">
        <authorList>
            <consortium name="Ensembl"/>
        </authorList>
    </citation>
    <scope>IDENTIFICATION</scope>
</reference>
<evidence type="ECO:0000256" key="3">
    <source>
        <dbReference type="ARBA" id="ARBA00022833"/>
    </source>
</evidence>
<reference evidence="8" key="2">
    <citation type="submission" date="2025-09" db="UniProtKB">
        <authorList>
            <consortium name="Ensembl"/>
        </authorList>
    </citation>
    <scope>IDENTIFICATION</scope>
</reference>
<dbReference type="PANTHER" id="PTHR25462:SF302">
    <property type="entry name" value="PROTEIN PML"/>
    <property type="match status" value="1"/>
</dbReference>
<evidence type="ECO:0000259" key="6">
    <source>
        <dbReference type="PROSITE" id="PS50089"/>
    </source>
</evidence>
<dbReference type="Ensembl" id="ENSCPGT00000000269.1">
    <property type="protein sequence ID" value="ENSCPGP00000000240.1"/>
    <property type="gene ID" value="ENSCPGG00000000079.1"/>
</dbReference>
<dbReference type="SMART" id="SM00184">
    <property type="entry name" value="RING"/>
    <property type="match status" value="1"/>
</dbReference>
<dbReference type="InterPro" id="IPR047153">
    <property type="entry name" value="TRIM45/56/19-like"/>
</dbReference>
<dbReference type="InterPro" id="IPR000315">
    <property type="entry name" value="Znf_B-box"/>
</dbReference>
<feature type="compositionally biased region" description="Low complexity" evidence="5">
    <location>
        <begin position="1"/>
        <end position="14"/>
    </location>
</feature>
<feature type="domain" description="B box-type" evidence="7">
    <location>
        <begin position="115"/>
        <end position="156"/>
    </location>
</feature>
<keyword evidence="9" id="KW-1185">Reference proteome</keyword>
<dbReference type="PROSITE" id="PS50089">
    <property type="entry name" value="ZF_RING_2"/>
    <property type="match status" value="1"/>
</dbReference>
<feature type="compositionally biased region" description="Pro residues" evidence="5">
    <location>
        <begin position="366"/>
        <end position="379"/>
    </location>
</feature>
<dbReference type="GO" id="GO:0045087">
    <property type="term" value="P:innate immune response"/>
    <property type="evidence" value="ECO:0007669"/>
    <property type="project" value="TreeGrafter"/>
</dbReference>
<dbReference type="SUPFAM" id="SSF57850">
    <property type="entry name" value="RING/U-box"/>
    <property type="match status" value="1"/>
</dbReference>
<dbReference type="Pfam" id="PF12126">
    <property type="entry name" value="PML_CC"/>
    <property type="match status" value="1"/>
</dbReference>
<keyword evidence="1" id="KW-0479">Metal-binding</keyword>
<feature type="domain" description="RING-type" evidence="6">
    <location>
        <begin position="40"/>
        <end position="77"/>
    </location>
</feature>
<evidence type="ECO:0000313" key="8">
    <source>
        <dbReference type="Ensembl" id="ENSCPGP00000000240.1"/>
    </source>
</evidence>
<feature type="compositionally biased region" description="Polar residues" evidence="5">
    <location>
        <begin position="339"/>
        <end position="357"/>
    </location>
</feature>
<evidence type="ECO:0008006" key="10">
    <source>
        <dbReference type="Google" id="ProtNLM"/>
    </source>
</evidence>
<dbReference type="GO" id="GO:0008630">
    <property type="term" value="P:intrinsic apoptotic signaling pathway in response to DNA damage"/>
    <property type="evidence" value="ECO:0007669"/>
    <property type="project" value="TreeGrafter"/>
</dbReference>
<sequence>MVPVPGRGPRSRSPTQYPPPSLGGDGTAVPLEDDFQFLCCEGCRKESPNLKLLTCLHTLCLGCLSEMKPVGQCPICRTAIPQASGIPDMDNLLFTNLQARLSIYKKISEGGGPSCSRCQGETAAVWCSECEELLCTKCFDDHQWFFKKRSHEAKKVEELRADSARRFLEDTRKSSNLFCSRCSRFPSSIYCRTCKRALCCSCALLDSHHATFCDIVSETQRRQEELGTMRRRLQQKRRGLELARELERVEGVLRRMEAGERLVEKMNLYATEQEVMDMQPFIKDSLEELQRLQPPAVGDRTQPGDLAECRARLQALEERVVGHPGEDLPWGLIQPPHSPASSNGLGWKELQSSSSPNALPWVGTPPTSPGCSKPPPTWP</sequence>
<evidence type="ECO:0000256" key="5">
    <source>
        <dbReference type="SAM" id="MobiDB-lite"/>
    </source>
</evidence>
<dbReference type="GO" id="GO:0005654">
    <property type="term" value="C:nucleoplasm"/>
    <property type="evidence" value="ECO:0007669"/>
    <property type="project" value="TreeGrafter"/>
</dbReference>
<evidence type="ECO:0000256" key="4">
    <source>
        <dbReference type="PROSITE-ProRule" id="PRU00024"/>
    </source>
</evidence>
<keyword evidence="3" id="KW-0862">Zinc</keyword>
<dbReference type="PROSITE" id="PS00518">
    <property type="entry name" value="ZF_RING_1"/>
    <property type="match status" value="1"/>
</dbReference>
<dbReference type="GO" id="GO:0008270">
    <property type="term" value="F:zinc ion binding"/>
    <property type="evidence" value="ECO:0007669"/>
    <property type="project" value="UniProtKB-KW"/>
</dbReference>
<keyword evidence="2 4" id="KW-0863">Zinc-finger</keyword>